<evidence type="ECO:0000256" key="3">
    <source>
        <dbReference type="ARBA" id="ARBA00025804"/>
    </source>
</evidence>
<dbReference type="Gene3D" id="3.30.1360.10">
    <property type="entry name" value="RNA polymerase, RBP11-like subunit"/>
    <property type="match status" value="1"/>
</dbReference>
<protein>
    <recommendedName>
        <fullName evidence="4">DNA-directed RNA polymerase RpoA/D/Rpb3-type domain-containing protein</fullName>
    </recommendedName>
</protein>
<dbReference type="GO" id="GO:0006366">
    <property type="term" value="P:transcription by RNA polymerase II"/>
    <property type="evidence" value="ECO:0007669"/>
    <property type="project" value="TreeGrafter"/>
</dbReference>
<sequence>MTDQYGRGLRAPVIEILDIGRYTIKFLLKECHISIANALRRIMIADVPTMAIDLVYINDNSSVLHDEFLSHRLGLIPFKSDTVDSYEFFRECSCKPSCHKCSVEFNLRETALDDVKDITTDHINANNPDCLVKPVKYINADGNEEDPILIVKLAKNQKVDIQCIVRKGTGKEHAKWSPVATVQVQQMPQIDISPSLEEDLDTEEKIGLVNSCPASVYKLNAEKQTVDIETITDCHQCQECTIYLENLNKKNDLLKVGQHEDHFIFTVESTGALPPEEIVSKAFTILIDKMSELSQCTEESDAKD</sequence>
<dbReference type="PROSITE" id="PS00446">
    <property type="entry name" value="RNA_POL_D_30KD"/>
    <property type="match status" value="1"/>
</dbReference>
<dbReference type="Proteomes" id="UP001295684">
    <property type="component" value="Unassembled WGS sequence"/>
</dbReference>
<evidence type="ECO:0000313" key="6">
    <source>
        <dbReference type="Proteomes" id="UP001295684"/>
    </source>
</evidence>
<keyword evidence="1" id="KW-0240">DNA-directed RNA polymerase</keyword>
<accession>A0AAD2D1W8</accession>
<dbReference type="InterPro" id="IPR011262">
    <property type="entry name" value="DNA-dir_RNA_pol_insert"/>
</dbReference>
<dbReference type="SMART" id="SM00662">
    <property type="entry name" value="RPOLD"/>
    <property type="match status" value="1"/>
</dbReference>
<evidence type="ECO:0000256" key="2">
    <source>
        <dbReference type="ARBA" id="ARBA00023163"/>
    </source>
</evidence>
<dbReference type="InterPro" id="IPR001514">
    <property type="entry name" value="DNA-dir_RNA_pol_30-40kDasu_CS"/>
</dbReference>
<dbReference type="Pfam" id="PF01193">
    <property type="entry name" value="RNA_pol_L"/>
    <property type="match status" value="1"/>
</dbReference>
<evidence type="ECO:0000259" key="4">
    <source>
        <dbReference type="SMART" id="SM00662"/>
    </source>
</evidence>
<gene>
    <name evidence="5" type="ORF">ECRASSUSDP1_LOCUS18351</name>
</gene>
<dbReference type="SUPFAM" id="SSF56553">
    <property type="entry name" value="Insert subdomain of RNA polymerase alpha subunit"/>
    <property type="match status" value="1"/>
</dbReference>
<dbReference type="AlphaFoldDB" id="A0AAD2D1W8"/>
<dbReference type="InterPro" id="IPR036603">
    <property type="entry name" value="RBP11-like"/>
</dbReference>
<dbReference type="SUPFAM" id="SSF55257">
    <property type="entry name" value="RBP11-like subunits of RNA polymerase"/>
    <property type="match status" value="1"/>
</dbReference>
<keyword evidence="6" id="KW-1185">Reference proteome</keyword>
<evidence type="ECO:0000313" key="5">
    <source>
        <dbReference type="EMBL" id="CAI2376972.1"/>
    </source>
</evidence>
<dbReference type="GO" id="GO:0003899">
    <property type="term" value="F:DNA-directed RNA polymerase activity"/>
    <property type="evidence" value="ECO:0007669"/>
    <property type="project" value="InterPro"/>
</dbReference>
<dbReference type="InterPro" id="IPR036643">
    <property type="entry name" value="RNApol_insert_sf"/>
</dbReference>
<name>A0AAD2D1W8_EUPCR</name>
<dbReference type="Gene3D" id="2.170.120.12">
    <property type="entry name" value="DNA-directed RNA polymerase, insert domain"/>
    <property type="match status" value="1"/>
</dbReference>
<feature type="domain" description="DNA-directed RNA polymerase RpoA/D/Rpb3-type" evidence="4">
    <location>
        <begin position="23"/>
        <end position="296"/>
    </location>
</feature>
<dbReference type="Pfam" id="PF01000">
    <property type="entry name" value="RNA_pol_A_bac"/>
    <property type="match status" value="1"/>
</dbReference>
<evidence type="ECO:0000256" key="1">
    <source>
        <dbReference type="ARBA" id="ARBA00022478"/>
    </source>
</evidence>
<dbReference type="InterPro" id="IPR011263">
    <property type="entry name" value="DNA-dir_RNA_pol_RpoA/D/Rpb3"/>
</dbReference>
<dbReference type="GO" id="GO:0003677">
    <property type="term" value="F:DNA binding"/>
    <property type="evidence" value="ECO:0007669"/>
    <property type="project" value="InterPro"/>
</dbReference>
<dbReference type="NCBIfam" id="NF001988">
    <property type="entry name" value="PRK00783.1"/>
    <property type="match status" value="1"/>
</dbReference>
<dbReference type="Gene3D" id="3.30.70.20">
    <property type="match status" value="1"/>
</dbReference>
<proteinExistence type="inferred from homology"/>
<dbReference type="InterPro" id="IPR050518">
    <property type="entry name" value="Rpo3/RPB3_RNA_Pol_subunit"/>
</dbReference>
<dbReference type="GO" id="GO:0046983">
    <property type="term" value="F:protein dimerization activity"/>
    <property type="evidence" value="ECO:0007669"/>
    <property type="project" value="InterPro"/>
</dbReference>
<organism evidence="5 6">
    <name type="scientific">Euplotes crassus</name>
    <dbReference type="NCBI Taxonomy" id="5936"/>
    <lineage>
        <taxon>Eukaryota</taxon>
        <taxon>Sar</taxon>
        <taxon>Alveolata</taxon>
        <taxon>Ciliophora</taxon>
        <taxon>Intramacronucleata</taxon>
        <taxon>Spirotrichea</taxon>
        <taxon>Hypotrichia</taxon>
        <taxon>Euplotida</taxon>
        <taxon>Euplotidae</taxon>
        <taxon>Moneuplotes</taxon>
    </lineage>
</organism>
<dbReference type="HAMAP" id="MF_00320">
    <property type="entry name" value="RNApol_arch_Rpo3"/>
    <property type="match status" value="1"/>
</dbReference>
<dbReference type="InterPro" id="IPR022842">
    <property type="entry name" value="RNAP_Rpo3/Rpb3/RPAC1"/>
</dbReference>
<dbReference type="EMBL" id="CAMPGE010018564">
    <property type="protein sequence ID" value="CAI2376972.1"/>
    <property type="molecule type" value="Genomic_DNA"/>
</dbReference>
<reference evidence="5" key="1">
    <citation type="submission" date="2023-07" db="EMBL/GenBank/DDBJ databases">
        <authorList>
            <consortium name="AG Swart"/>
            <person name="Singh M."/>
            <person name="Singh A."/>
            <person name="Seah K."/>
            <person name="Emmerich C."/>
        </authorList>
    </citation>
    <scope>NUCLEOTIDE SEQUENCE</scope>
    <source>
        <strain evidence="5">DP1</strain>
    </source>
</reference>
<comment type="similarity">
    <text evidence="3">Belongs to the archaeal Rpo3/eukaryotic RPB3 RNA polymerase subunit family.</text>
</comment>
<dbReference type="PANTHER" id="PTHR11800:SF2">
    <property type="entry name" value="DNA-DIRECTED RNA POLYMERASE II SUBUNIT RPB3"/>
    <property type="match status" value="1"/>
</dbReference>
<dbReference type="GO" id="GO:0005665">
    <property type="term" value="C:RNA polymerase II, core complex"/>
    <property type="evidence" value="ECO:0007669"/>
    <property type="project" value="TreeGrafter"/>
</dbReference>
<dbReference type="PANTHER" id="PTHR11800">
    <property type="entry name" value="DNA-DIRECTED RNA POLYMERASE"/>
    <property type="match status" value="1"/>
</dbReference>
<comment type="caution">
    <text evidence="5">The sequence shown here is derived from an EMBL/GenBank/DDBJ whole genome shotgun (WGS) entry which is preliminary data.</text>
</comment>
<keyword evidence="2" id="KW-0804">Transcription</keyword>